<dbReference type="PANTHER" id="PTHR35545">
    <property type="entry name" value="F-BOX DOMAIN-CONTAINING PROTEIN"/>
    <property type="match status" value="1"/>
</dbReference>
<feature type="domain" description="At1g61320/AtMIF1 LRR" evidence="1">
    <location>
        <begin position="123"/>
        <end position="425"/>
    </location>
</feature>
<dbReference type="EnsemblPlants" id="EMT00789">
    <property type="protein sequence ID" value="EMT00789"/>
    <property type="gene ID" value="F775_14973"/>
</dbReference>
<organism evidence="2">
    <name type="scientific">Aegilops tauschii</name>
    <name type="common">Tausch's goatgrass</name>
    <name type="synonym">Aegilops squarrosa</name>
    <dbReference type="NCBI Taxonomy" id="37682"/>
    <lineage>
        <taxon>Eukaryota</taxon>
        <taxon>Viridiplantae</taxon>
        <taxon>Streptophyta</taxon>
        <taxon>Embryophyta</taxon>
        <taxon>Tracheophyta</taxon>
        <taxon>Spermatophyta</taxon>
        <taxon>Magnoliopsida</taxon>
        <taxon>Liliopsida</taxon>
        <taxon>Poales</taxon>
        <taxon>Poaceae</taxon>
        <taxon>BOP clade</taxon>
        <taxon>Pooideae</taxon>
        <taxon>Triticodae</taxon>
        <taxon>Triticeae</taxon>
        <taxon>Triticinae</taxon>
        <taxon>Aegilops</taxon>
    </lineage>
</organism>
<dbReference type="PANTHER" id="PTHR35545:SF39">
    <property type="entry name" value="F-BOX DOMAIN-CONTAINING PROTEIN"/>
    <property type="match status" value="1"/>
</dbReference>
<dbReference type="InterPro" id="IPR055357">
    <property type="entry name" value="LRR_At1g61320_AtMIF1"/>
</dbReference>
<protein>
    <recommendedName>
        <fullName evidence="1">At1g61320/AtMIF1 LRR domain-containing protein</fullName>
    </recommendedName>
</protein>
<evidence type="ECO:0000313" key="2">
    <source>
        <dbReference type="EnsemblPlants" id="EMT00789"/>
    </source>
</evidence>
<dbReference type="Gene3D" id="3.80.10.10">
    <property type="entry name" value="Ribonuclease Inhibitor"/>
    <property type="match status" value="1"/>
</dbReference>
<name>N1QPA8_AEGTA</name>
<evidence type="ECO:0000259" key="1">
    <source>
        <dbReference type="Pfam" id="PF23622"/>
    </source>
</evidence>
<dbReference type="SUPFAM" id="SSF52058">
    <property type="entry name" value="L domain-like"/>
    <property type="match status" value="1"/>
</dbReference>
<dbReference type="AlphaFoldDB" id="N1QPA8"/>
<reference evidence="2" key="1">
    <citation type="submission" date="2015-06" db="UniProtKB">
        <authorList>
            <consortium name="EnsemblPlants"/>
        </authorList>
    </citation>
    <scope>IDENTIFICATION</scope>
</reference>
<accession>N1QPA8</accession>
<dbReference type="Pfam" id="PF23622">
    <property type="entry name" value="LRR_At1g61320_AtMIF1"/>
    <property type="match status" value="1"/>
</dbReference>
<sequence>MPMLRRVRPRTSGGEDRLSALHDDLILLIVSRLDTRRALSMAILARRWVRIPHKLSALDFRVSDILPPEYERTVALRQRNLPRDATLAGTLDGLKARCEIDTIRSFANGITSFLEADSVHDRHVKTLRLEFFQTYNSICVNRLINVAVGTWGVEDLEVVVRPSSGYDQTRTYSFPHNCLNLRSCLRSLTLGKYCALPPLHNYSMLTKLVLHDISASTPVNVYETVFRDCIRLQVLYLTSCSWAHTTLVVDAPCSHIRELVLEECSFFVIELRDLPMLVRLACSLTDTSKILFGSVPSLMDTNLSFSLEDDSIVAARWINEFDSFLGMSPTMANLIIRFIGRRTWIGASSPEKKLPHLKRLLVADLPSNWDISWTRGLLMASTFLEVMHIHVPHSETEPDYLRGMHWSKSRNELRHHHLKELVVIGTRSVTYGF</sequence>
<dbReference type="InterPro" id="IPR032675">
    <property type="entry name" value="LRR_dom_sf"/>
</dbReference>
<proteinExistence type="predicted"/>